<feature type="region of interest" description="Disordered" evidence="1">
    <location>
        <begin position="1"/>
        <end position="45"/>
    </location>
</feature>
<reference evidence="2" key="1">
    <citation type="submission" date="2022-12" db="EMBL/GenBank/DDBJ databases">
        <authorList>
            <person name="Petersen C."/>
        </authorList>
    </citation>
    <scope>NUCLEOTIDE SEQUENCE</scope>
    <source>
        <strain evidence="2">IBT 35675</strain>
    </source>
</reference>
<proteinExistence type="predicted"/>
<organism evidence="2 3">
    <name type="scientific">Penicillium brevicompactum</name>
    <dbReference type="NCBI Taxonomy" id="5074"/>
    <lineage>
        <taxon>Eukaryota</taxon>
        <taxon>Fungi</taxon>
        <taxon>Dikarya</taxon>
        <taxon>Ascomycota</taxon>
        <taxon>Pezizomycotina</taxon>
        <taxon>Eurotiomycetes</taxon>
        <taxon>Eurotiomycetidae</taxon>
        <taxon>Eurotiales</taxon>
        <taxon>Aspergillaceae</taxon>
        <taxon>Penicillium</taxon>
    </lineage>
</organism>
<evidence type="ECO:0000313" key="2">
    <source>
        <dbReference type="EMBL" id="KAJ5350595.1"/>
    </source>
</evidence>
<dbReference type="Proteomes" id="UP001148299">
    <property type="component" value="Unassembled WGS sequence"/>
</dbReference>
<gene>
    <name evidence="2" type="ORF">N7541_008322</name>
</gene>
<sequence>MRNRTAPLNRTQTGPGQGPPPKASVGESSAAKTDNGADAQHAEDAEYLRNAAAEFIGGHGGIGK</sequence>
<comment type="caution">
    <text evidence="2">The sequence shown here is derived from an EMBL/GenBank/DDBJ whole genome shotgun (WGS) entry which is preliminary data.</text>
</comment>
<name>A0A9W9R0A8_PENBR</name>
<protein>
    <submittedName>
        <fullName evidence="2">Uncharacterized protein</fullName>
    </submittedName>
</protein>
<feature type="compositionally biased region" description="Polar residues" evidence="1">
    <location>
        <begin position="1"/>
        <end position="10"/>
    </location>
</feature>
<keyword evidence="3" id="KW-1185">Reference proteome</keyword>
<reference evidence="2" key="2">
    <citation type="journal article" date="2023" name="IMA Fungus">
        <title>Comparative genomic study of the Penicillium genus elucidates a diverse pangenome and 15 lateral gene transfer events.</title>
        <authorList>
            <person name="Petersen C."/>
            <person name="Sorensen T."/>
            <person name="Nielsen M.R."/>
            <person name="Sondergaard T.E."/>
            <person name="Sorensen J.L."/>
            <person name="Fitzpatrick D.A."/>
            <person name="Frisvad J.C."/>
            <person name="Nielsen K.L."/>
        </authorList>
    </citation>
    <scope>NUCLEOTIDE SEQUENCE</scope>
    <source>
        <strain evidence="2">IBT 35675</strain>
    </source>
</reference>
<dbReference type="EMBL" id="JAPZBR010000006">
    <property type="protein sequence ID" value="KAJ5350595.1"/>
    <property type="molecule type" value="Genomic_DNA"/>
</dbReference>
<evidence type="ECO:0000256" key="1">
    <source>
        <dbReference type="SAM" id="MobiDB-lite"/>
    </source>
</evidence>
<accession>A0A9W9R0A8</accession>
<evidence type="ECO:0000313" key="3">
    <source>
        <dbReference type="Proteomes" id="UP001148299"/>
    </source>
</evidence>
<dbReference type="AlphaFoldDB" id="A0A9W9R0A8"/>